<evidence type="ECO:0000256" key="2">
    <source>
        <dbReference type="SAM" id="Phobius"/>
    </source>
</evidence>
<feature type="region of interest" description="Disordered" evidence="1">
    <location>
        <begin position="198"/>
        <end position="256"/>
    </location>
</feature>
<feature type="compositionally biased region" description="Acidic residues" evidence="1">
    <location>
        <begin position="209"/>
        <end position="221"/>
    </location>
</feature>
<protein>
    <submittedName>
        <fullName evidence="3">Uncharacterized protein</fullName>
    </submittedName>
</protein>
<feature type="compositionally biased region" description="Low complexity" evidence="1">
    <location>
        <begin position="243"/>
        <end position="255"/>
    </location>
</feature>
<feature type="non-terminal residue" evidence="3">
    <location>
        <position position="1"/>
    </location>
</feature>
<name>A0AAW0Y911_CHEQU</name>
<feature type="region of interest" description="Disordered" evidence="1">
    <location>
        <begin position="269"/>
        <end position="358"/>
    </location>
</feature>
<feature type="compositionally biased region" description="Low complexity" evidence="1">
    <location>
        <begin position="345"/>
        <end position="358"/>
    </location>
</feature>
<gene>
    <name evidence="3" type="ORF">OTU49_017134</name>
</gene>
<dbReference type="AlphaFoldDB" id="A0AAW0Y911"/>
<keyword evidence="2" id="KW-0472">Membrane</keyword>
<accession>A0AAW0Y911</accession>
<feature type="transmembrane region" description="Helical" evidence="2">
    <location>
        <begin position="81"/>
        <end position="101"/>
    </location>
</feature>
<feature type="compositionally biased region" description="Low complexity" evidence="1">
    <location>
        <begin position="278"/>
        <end position="306"/>
    </location>
</feature>
<evidence type="ECO:0000256" key="1">
    <source>
        <dbReference type="SAM" id="MobiDB-lite"/>
    </source>
</evidence>
<organism evidence="3 4">
    <name type="scientific">Cherax quadricarinatus</name>
    <name type="common">Australian red claw crayfish</name>
    <dbReference type="NCBI Taxonomy" id="27406"/>
    <lineage>
        <taxon>Eukaryota</taxon>
        <taxon>Metazoa</taxon>
        <taxon>Ecdysozoa</taxon>
        <taxon>Arthropoda</taxon>
        <taxon>Crustacea</taxon>
        <taxon>Multicrustacea</taxon>
        <taxon>Malacostraca</taxon>
        <taxon>Eumalacostraca</taxon>
        <taxon>Eucarida</taxon>
        <taxon>Decapoda</taxon>
        <taxon>Pleocyemata</taxon>
        <taxon>Astacidea</taxon>
        <taxon>Parastacoidea</taxon>
        <taxon>Parastacidae</taxon>
        <taxon>Cherax</taxon>
    </lineage>
</organism>
<keyword evidence="2" id="KW-1133">Transmembrane helix</keyword>
<dbReference type="Proteomes" id="UP001445076">
    <property type="component" value="Unassembled WGS sequence"/>
</dbReference>
<proteinExistence type="predicted"/>
<comment type="caution">
    <text evidence="3">The sequence shown here is derived from an EMBL/GenBank/DDBJ whole genome shotgun (WGS) entry which is preliminary data.</text>
</comment>
<feature type="compositionally biased region" description="Polar residues" evidence="1">
    <location>
        <begin position="316"/>
        <end position="328"/>
    </location>
</feature>
<keyword evidence="4" id="KW-1185">Reference proteome</keyword>
<evidence type="ECO:0000313" key="4">
    <source>
        <dbReference type="Proteomes" id="UP001445076"/>
    </source>
</evidence>
<keyword evidence="2" id="KW-0812">Transmembrane</keyword>
<feature type="compositionally biased region" description="Acidic residues" evidence="1">
    <location>
        <begin position="233"/>
        <end position="242"/>
    </location>
</feature>
<sequence>DRRQDHAHAHTRTLTWCISSYQRPPPPPSAVTARHKQHYTKLRDPGLHAEMEEKVVDGKEKKYVLYTVVGEERGRAGVGVWVVRVLLGTLLLVALAVVPYLSLRLAQVSDRTLVVFQPVPVRNHSLHHHQHHTQEHAKQGHVDVVSILQSAALTRENYTAEAANTTAKAAPPSNASVTSSTAGGIVTLHESAVTLAVMEDTNATRNRDDDDSDDEGDDDDDSTKLEKAVVDEENKEGEENTTTEESAGTSESPASVGAQVAAVTLVASPSTPPAVVENSTTSINTTSATPKEANTTSATPAASTPMPTSPAPTTQPLPKTTNKVPSTKLTKEAKTPVSSSGAPNTTTSAATTTTTTTTTRRPLAHKLVYVATTASGNHIGGFCVWKTDKAITRWSFFFENIPIEYQSHQDSSDHEMRGMLAAVRTWAPLWNDHHVVLRSHHPSIKGSNHPTRLALARELEKLSEGHFTYEVEWRLRKTDRVVEISYYLSRLHRDYAHWYRTFEGRVDDLLGQQDWAVARTQNRALISQEAFHTDFPDESEDKVVVGEK</sequence>
<evidence type="ECO:0000313" key="3">
    <source>
        <dbReference type="EMBL" id="KAK8746684.1"/>
    </source>
</evidence>
<dbReference type="EMBL" id="JARKIK010000017">
    <property type="protein sequence ID" value="KAK8746684.1"/>
    <property type="molecule type" value="Genomic_DNA"/>
</dbReference>
<feature type="compositionally biased region" description="Basic and acidic residues" evidence="1">
    <location>
        <begin position="222"/>
        <end position="232"/>
    </location>
</feature>
<reference evidence="3 4" key="1">
    <citation type="journal article" date="2024" name="BMC Genomics">
        <title>Genome assembly of redclaw crayfish (Cherax quadricarinatus) provides insights into its immune adaptation and hypoxia tolerance.</title>
        <authorList>
            <person name="Liu Z."/>
            <person name="Zheng J."/>
            <person name="Li H."/>
            <person name="Fang K."/>
            <person name="Wang S."/>
            <person name="He J."/>
            <person name="Zhou D."/>
            <person name="Weng S."/>
            <person name="Chi M."/>
            <person name="Gu Z."/>
            <person name="He J."/>
            <person name="Li F."/>
            <person name="Wang M."/>
        </authorList>
    </citation>
    <scope>NUCLEOTIDE SEQUENCE [LARGE SCALE GENOMIC DNA]</scope>
    <source>
        <strain evidence="3">ZL_2023a</strain>
    </source>
</reference>